<keyword evidence="3" id="KW-1185">Reference proteome</keyword>
<keyword evidence="1" id="KW-0812">Transmembrane</keyword>
<evidence type="ECO:0000313" key="2">
    <source>
        <dbReference type="EMBL" id="UQS83293.1"/>
    </source>
</evidence>
<feature type="transmembrane region" description="Helical" evidence="1">
    <location>
        <begin position="187"/>
        <end position="205"/>
    </location>
</feature>
<evidence type="ECO:0000313" key="3">
    <source>
        <dbReference type="Proteomes" id="UP000831947"/>
    </source>
</evidence>
<dbReference type="RefSeq" id="WP_249512519.1">
    <property type="nucleotide sequence ID" value="NZ_CP093365.1"/>
</dbReference>
<feature type="transmembrane region" description="Helical" evidence="1">
    <location>
        <begin position="64"/>
        <end position="91"/>
    </location>
</feature>
<feature type="transmembrane region" description="Helical" evidence="1">
    <location>
        <begin position="148"/>
        <end position="181"/>
    </location>
</feature>
<feature type="transmembrane region" description="Helical" evidence="1">
    <location>
        <begin position="314"/>
        <end position="330"/>
    </location>
</feature>
<feature type="transmembrane region" description="Helical" evidence="1">
    <location>
        <begin position="283"/>
        <end position="302"/>
    </location>
</feature>
<dbReference type="Proteomes" id="UP000831947">
    <property type="component" value="Chromosome"/>
</dbReference>
<feature type="transmembrane region" description="Helical" evidence="1">
    <location>
        <begin position="33"/>
        <end position="52"/>
    </location>
</feature>
<feature type="transmembrane region" description="Helical" evidence="1">
    <location>
        <begin position="103"/>
        <end position="127"/>
    </location>
</feature>
<dbReference type="EMBL" id="CP093365">
    <property type="protein sequence ID" value="UQS83293.1"/>
    <property type="molecule type" value="Genomic_DNA"/>
</dbReference>
<evidence type="ECO:0000256" key="1">
    <source>
        <dbReference type="SAM" id="Phobius"/>
    </source>
</evidence>
<feature type="transmembrane region" description="Helical" evidence="1">
    <location>
        <begin position="9"/>
        <end position="27"/>
    </location>
</feature>
<proteinExistence type="predicted"/>
<sequence length="365" mass="41234">MDIKLKQNVLVLIISIGYQVFCSSAWQDIHTSFYWKIANYLMYVAIYFLAAYETAFMNFNKKRAIFFVVLTSLIIIGLLKGQTAAVMVFIYCALAINMSTRDLISAYLVALIIAILMVIVLCVAGILPSYTEAGLLAWGFRNPNALGFYLALIFLLGQTLVTHSNWIINIVAFILVLVVYLPLNDHTASLMIILGLVLGWCSSIFKYKIINICISTMPLFFTGLVFWIGHNYTNYAWMPRFNDFFTLRPMIWHFYFDNFPVTWLGTAIPDMKLIGFGAFDGAYAFYTITFGILFISTVVGALTWSLKKTLNSQNYYLTILLLVLTLAAVSENTPFIGFQSPLIPLAFLICYHTLSTKNESDGVLK</sequence>
<feature type="transmembrane region" description="Helical" evidence="1">
    <location>
        <begin position="212"/>
        <end position="230"/>
    </location>
</feature>
<reference evidence="2 3" key="1">
    <citation type="journal article" date="2022" name="Int. J. Syst. Evol. Microbiol.">
        <title>Apilactobacillus apisilvae sp. nov., Nicolia spurrieriana gen. nov. sp. nov., Bombilactobacillus folatiphilus sp. nov. and Bombilactobacillus thymidiniphilus sp. nov., four new lactic acid bacterial isolates from stingless bees Tetragonula carbonaria and Austroplebeia australis.</title>
        <authorList>
            <person name="Oliphant S.A."/>
            <person name="Watson-Haigh N.S."/>
            <person name="Sumby K.M."/>
            <person name="Gardner J."/>
            <person name="Groom S."/>
            <person name="Jiranek V."/>
        </authorList>
    </citation>
    <scope>NUCLEOTIDE SEQUENCE [LARGE SCALE GENOMIC DNA]</scope>
    <source>
        <strain evidence="2 3">SG4_A1</strain>
    </source>
</reference>
<keyword evidence="1" id="KW-0472">Membrane</keyword>
<name>A0ABY4PBZ6_9LACO</name>
<accession>A0ABY4PBZ6</accession>
<evidence type="ECO:0008006" key="4">
    <source>
        <dbReference type="Google" id="ProtNLM"/>
    </source>
</evidence>
<gene>
    <name evidence="2" type="ORF">MOO47_05815</name>
</gene>
<protein>
    <recommendedName>
        <fullName evidence="4">Oligosaccharide repeat unit polymerase</fullName>
    </recommendedName>
</protein>
<keyword evidence="1" id="KW-1133">Transmembrane helix</keyword>
<organism evidence="2 3">
    <name type="scientific">Bombilactobacillus thymidiniphilus</name>
    <dbReference type="NCBI Taxonomy" id="2923363"/>
    <lineage>
        <taxon>Bacteria</taxon>
        <taxon>Bacillati</taxon>
        <taxon>Bacillota</taxon>
        <taxon>Bacilli</taxon>
        <taxon>Lactobacillales</taxon>
        <taxon>Lactobacillaceae</taxon>
        <taxon>Bombilactobacillus</taxon>
    </lineage>
</organism>